<dbReference type="STRING" id="1499967.U27_01044"/>
<dbReference type="FunFam" id="3.40.50.1820:FF:000028">
    <property type="entry name" value="S9 family peptidase"/>
    <property type="match status" value="1"/>
</dbReference>
<keyword evidence="8" id="KW-1185">Reference proteome</keyword>
<evidence type="ECO:0000259" key="5">
    <source>
        <dbReference type="Pfam" id="PF00326"/>
    </source>
</evidence>
<feature type="domain" description="Peptidase S9 prolyl oligopeptidase catalytic" evidence="5">
    <location>
        <begin position="459"/>
        <end position="672"/>
    </location>
</feature>
<evidence type="ECO:0000313" key="8">
    <source>
        <dbReference type="Proteomes" id="UP000030661"/>
    </source>
</evidence>
<keyword evidence="3" id="KW-0378">Hydrolase</keyword>
<evidence type="ECO:0000256" key="2">
    <source>
        <dbReference type="ARBA" id="ARBA00022670"/>
    </source>
</evidence>
<reference evidence="7" key="1">
    <citation type="journal article" date="2015" name="PeerJ">
        <title>First genomic representation of candidate bacterial phylum KSB3 points to enhanced environmental sensing as a trigger of wastewater bulking.</title>
        <authorList>
            <person name="Sekiguchi Y."/>
            <person name="Ohashi A."/>
            <person name="Parks D.H."/>
            <person name="Yamauchi T."/>
            <person name="Tyson G.W."/>
            <person name="Hugenholtz P."/>
        </authorList>
    </citation>
    <scope>NUCLEOTIDE SEQUENCE [LARGE SCALE GENOMIC DNA]</scope>
</reference>
<dbReference type="GO" id="GO:0006508">
    <property type="term" value="P:proteolysis"/>
    <property type="evidence" value="ECO:0007669"/>
    <property type="project" value="UniProtKB-KW"/>
</dbReference>
<sequence length="673" mass="76809">MPRKKRIISAEDLYNFEIINGCELSRDGKQIAFTVQRVEKKSEKKYTNIWIVPAKGGRPKQFTYGDWVDSSPKWSPDGSQIAFLSTRKDEKQAQLYLIPFDGGEARPLTDLKGEFGGFAWSPDGSTLVCEFTKKDQEELEREADEQKKKLGIVARHITRVFYKLDGTGFLPKERKHLWVIDVKTGKATQLTDSEIFDEWEPHWSPDSKEIVFFSNRNKDPDLDPEVIDLYLIPVQGGELRKIDVPVGEKFGASFSPDGQWIAYIGYEGRGESWRQKGVWIVPADGSAPARNLTAKYDFNVAGWTINDLNQIPPTPVTWAHDGSHIFFLIAQHGNTLLKAVTVNADEPAVTDLVDDEGVVGQYGLDAEQTSLAFFHADMTNFGQIWVKNLKTGSLHKVTHFNETLLRNIDLGTVEEVWFKGAAGNDLQGWILKPPEFDASQKYPSILEIHGGPVVQYGNMFMHEFYYLAAQGYVVYFCNPRGGDGYGEAHAKAIDNNWGTVDYEDLMAWADYMIQQPYIDPNRMGVTGGSYGGFMTNWIIGHTDRFKAAVTQRSVSNQISMWGSSDFNWYFQMEFDKKPPWEDDNSLQNYWRQSPVKYLRHAKTPTLVLHNENDLRCDMEQGEQVYVALKVLGVETEFVRFPDEPHGLSRTGRTDRRIARLNHIVRWFDKYLKI</sequence>
<dbReference type="Gene3D" id="3.40.50.1820">
    <property type="entry name" value="alpha/beta hydrolase"/>
    <property type="match status" value="1"/>
</dbReference>
<dbReference type="GO" id="GO:0004252">
    <property type="term" value="F:serine-type endopeptidase activity"/>
    <property type="evidence" value="ECO:0007669"/>
    <property type="project" value="TreeGrafter"/>
</dbReference>
<dbReference type="EMBL" id="DF820477">
    <property type="protein sequence ID" value="GAK61146.1"/>
    <property type="molecule type" value="Genomic_DNA"/>
</dbReference>
<evidence type="ECO:0000256" key="4">
    <source>
        <dbReference type="ARBA" id="ARBA00022825"/>
    </source>
</evidence>
<dbReference type="eggNOG" id="COG0823">
    <property type="taxonomic scope" value="Bacteria"/>
</dbReference>
<dbReference type="eggNOG" id="COG1506">
    <property type="taxonomic scope" value="Bacteria"/>
</dbReference>
<dbReference type="InterPro" id="IPR001375">
    <property type="entry name" value="Peptidase_S9_cat"/>
</dbReference>
<dbReference type="Pfam" id="PF00326">
    <property type="entry name" value="Peptidase_S9"/>
    <property type="match status" value="1"/>
</dbReference>
<keyword evidence="2" id="KW-0645">Protease</keyword>
<dbReference type="PANTHER" id="PTHR42776:SF27">
    <property type="entry name" value="DIPEPTIDYL PEPTIDASE FAMILY MEMBER 6"/>
    <property type="match status" value="1"/>
</dbReference>
<name>A0A081C991_VECG1</name>
<keyword evidence="4" id="KW-0720">Serine protease</keyword>
<proteinExistence type="inferred from homology"/>
<feature type="domain" description="Dipeptidylpeptidase IV N-terminal" evidence="6">
    <location>
        <begin position="26"/>
        <end position="134"/>
    </location>
</feature>
<dbReference type="HOGENOM" id="CLU_008615_2_1_0"/>
<dbReference type="AlphaFoldDB" id="A0A081C991"/>
<evidence type="ECO:0000256" key="1">
    <source>
        <dbReference type="ARBA" id="ARBA00010040"/>
    </source>
</evidence>
<evidence type="ECO:0000259" key="6">
    <source>
        <dbReference type="Pfam" id="PF00930"/>
    </source>
</evidence>
<gene>
    <name evidence="7" type="ORF">U27_01044</name>
</gene>
<comment type="similarity">
    <text evidence="1">Belongs to the peptidase S9C family.</text>
</comment>
<evidence type="ECO:0000256" key="3">
    <source>
        <dbReference type="ARBA" id="ARBA00022801"/>
    </source>
</evidence>
<dbReference type="Pfam" id="PF00930">
    <property type="entry name" value="DPPIV_N"/>
    <property type="match status" value="1"/>
</dbReference>
<dbReference type="Proteomes" id="UP000030661">
    <property type="component" value="Unassembled WGS sequence"/>
</dbReference>
<dbReference type="InterPro" id="IPR011042">
    <property type="entry name" value="6-blade_b-propeller_TolB-like"/>
</dbReference>
<dbReference type="InterPro" id="IPR002469">
    <property type="entry name" value="Peptidase_S9B_N"/>
</dbReference>
<protein>
    <submittedName>
        <fullName evidence="7">Putative S9 family peptidase</fullName>
    </submittedName>
</protein>
<dbReference type="PANTHER" id="PTHR42776">
    <property type="entry name" value="SERINE PEPTIDASE S9 FAMILY MEMBER"/>
    <property type="match status" value="1"/>
</dbReference>
<dbReference type="SUPFAM" id="SSF82171">
    <property type="entry name" value="DPP6 N-terminal domain-like"/>
    <property type="match status" value="1"/>
</dbReference>
<dbReference type="InterPro" id="IPR029058">
    <property type="entry name" value="AB_hydrolase_fold"/>
</dbReference>
<dbReference type="SUPFAM" id="SSF53474">
    <property type="entry name" value="alpha/beta-Hydrolases"/>
    <property type="match status" value="1"/>
</dbReference>
<dbReference type="Pfam" id="PF07676">
    <property type="entry name" value="PD40"/>
    <property type="match status" value="2"/>
</dbReference>
<accession>A0A081C991</accession>
<organism evidence="7">
    <name type="scientific">Vecturithrix granuli</name>
    <dbReference type="NCBI Taxonomy" id="1499967"/>
    <lineage>
        <taxon>Bacteria</taxon>
        <taxon>Candidatus Moduliflexota</taxon>
        <taxon>Candidatus Vecturitrichia</taxon>
        <taxon>Candidatus Vecturitrichales</taxon>
        <taxon>Candidatus Vecturitrichaceae</taxon>
        <taxon>Candidatus Vecturithrix</taxon>
    </lineage>
</organism>
<evidence type="ECO:0000313" key="7">
    <source>
        <dbReference type="EMBL" id="GAK61146.1"/>
    </source>
</evidence>
<dbReference type="InterPro" id="IPR011659">
    <property type="entry name" value="WD40"/>
</dbReference>
<dbReference type="Gene3D" id="2.120.10.30">
    <property type="entry name" value="TolB, C-terminal domain"/>
    <property type="match status" value="3"/>
</dbReference>